<evidence type="ECO:0000256" key="2">
    <source>
        <dbReference type="ARBA" id="ARBA00022777"/>
    </source>
</evidence>
<dbReference type="Gene3D" id="3.40.1190.20">
    <property type="match status" value="1"/>
</dbReference>
<accession>A0A7S3ENS3</accession>
<dbReference type="EMBL" id="HBHW01041698">
    <property type="protein sequence ID" value="CAE0064045.1"/>
    <property type="molecule type" value="Transcribed_RNA"/>
</dbReference>
<sequence length="371" mass="38510">MVCFATPGSGLRLRCAKRVAMCSSAGGGQRFDLVTLGNVVVDVLVPMAGFPVVAGGHQDLRGGGVALSPGGASNALIVGSRLGMHTSAVDWLGEDAFGDFLLSKLSSLGVGTDGIERRPGQSLACVILVSESGDHTFIASNEKPTAQFDPHISSDSALKSLPSSFTSTISNANALLVDGYALDDLPFITLLGAIQLSQKHGCEFWFDPQAAAGTLRKTNKDLTEFLLSSSTGLVVTEDELEAFTSQSSASQVLGSYPNLKYCIVKQGSSGCQVAHRNEKDSALEQHSIQAFDIGDTYADSAGAGDSFIAGFITGLGKGLDLRECAILANAVGAATCMNSGAGENVADLSQVMSILEQTSNGELLLRKLSHN</sequence>
<name>A0A7S3ENS3_9RHOD</name>
<dbReference type="PANTHER" id="PTHR47826:SF1">
    <property type="entry name" value="OS03G0164700 PROTEIN"/>
    <property type="match status" value="1"/>
</dbReference>
<reference evidence="4" key="1">
    <citation type="submission" date="2021-01" db="EMBL/GenBank/DDBJ databases">
        <authorList>
            <person name="Corre E."/>
            <person name="Pelletier E."/>
            <person name="Niang G."/>
            <person name="Scheremetjew M."/>
            <person name="Finn R."/>
            <person name="Kale V."/>
            <person name="Holt S."/>
            <person name="Cochrane G."/>
            <person name="Meng A."/>
            <person name="Brown T."/>
            <person name="Cohen L."/>
        </authorList>
    </citation>
    <scope>NUCLEOTIDE SEQUENCE</scope>
    <source>
        <strain evidence="4">CCMP 769</strain>
    </source>
</reference>
<protein>
    <recommendedName>
        <fullName evidence="3">Carbohydrate kinase PfkB domain-containing protein</fullName>
    </recommendedName>
</protein>
<dbReference type="PROSITE" id="PS00584">
    <property type="entry name" value="PFKB_KINASES_2"/>
    <property type="match status" value="1"/>
</dbReference>
<evidence type="ECO:0000259" key="3">
    <source>
        <dbReference type="Pfam" id="PF00294"/>
    </source>
</evidence>
<dbReference type="GO" id="GO:0016301">
    <property type="term" value="F:kinase activity"/>
    <property type="evidence" value="ECO:0007669"/>
    <property type="project" value="UniProtKB-KW"/>
</dbReference>
<dbReference type="InterPro" id="IPR002173">
    <property type="entry name" value="Carboh/pur_kinase_PfkB_CS"/>
</dbReference>
<keyword evidence="2" id="KW-0418">Kinase</keyword>
<keyword evidence="1" id="KW-0808">Transferase</keyword>
<proteinExistence type="predicted"/>
<dbReference type="InterPro" id="IPR029056">
    <property type="entry name" value="Ribokinase-like"/>
</dbReference>
<dbReference type="Pfam" id="PF00294">
    <property type="entry name" value="PfkB"/>
    <property type="match status" value="1"/>
</dbReference>
<dbReference type="SUPFAM" id="SSF53613">
    <property type="entry name" value="Ribokinase-like"/>
    <property type="match status" value="1"/>
</dbReference>
<organism evidence="4">
    <name type="scientific">Rhodosorus marinus</name>
    <dbReference type="NCBI Taxonomy" id="101924"/>
    <lineage>
        <taxon>Eukaryota</taxon>
        <taxon>Rhodophyta</taxon>
        <taxon>Stylonematophyceae</taxon>
        <taxon>Stylonematales</taxon>
        <taxon>Stylonemataceae</taxon>
        <taxon>Rhodosorus</taxon>
    </lineage>
</organism>
<dbReference type="EMBL" id="HBHW01041695">
    <property type="protein sequence ID" value="CAE0064042.1"/>
    <property type="molecule type" value="Transcribed_RNA"/>
</dbReference>
<dbReference type="InterPro" id="IPR011611">
    <property type="entry name" value="PfkB_dom"/>
</dbReference>
<evidence type="ECO:0000313" key="4">
    <source>
        <dbReference type="EMBL" id="CAE0064042.1"/>
    </source>
</evidence>
<evidence type="ECO:0000313" key="5">
    <source>
        <dbReference type="EMBL" id="CAE0064045.1"/>
    </source>
</evidence>
<evidence type="ECO:0000256" key="1">
    <source>
        <dbReference type="ARBA" id="ARBA00022679"/>
    </source>
</evidence>
<dbReference type="PANTHER" id="PTHR47826">
    <property type="entry name" value="OS03G0164700 PROTEIN"/>
    <property type="match status" value="1"/>
</dbReference>
<dbReference type="AlphaFoldDB" id="A0A7S3ENS3"/>
<feature type="domain" description="Carbohydrate kinase PfkB" evidence="3">
    <location>
        <begin position="36"/>
        <end position="344"/>
    </location>
</feature>
<gene>
    <name evidence="4" type="ORF">RMAR00112_LOCUS32114</name>
    <name evidence="5" type="ORF">RMAR00112_LOCUS32117</name>
</gene>